<comment type="caution">
    <text evidence="4">The sequence shown here is derived from an EMBL/GenBank/DDBJ whole genome shotgun (WGS) entry which is preliminary data.</text>
</comment>
<feature type="region of interest" description="Disordered" evidence="3">
    <location>
        <begin position="360"/>
        <end position="384"/>
    </location>
</feature>
<organism evidence="4 5">
    <name type="scientific">Pinctada imbricata</name>
    <name type="common">Atlantic pearl-oyster</name>
    <name type="synonym">Pinctada martensii</name>
    <dbReference type="NCBI Taxonomy" id="66713"/>
    <lineage>
        <taxon>Eukaryota</taxon>
        <taxon>Metazoa</taxon>
        <taxon>Spiralia</taxon>
        <taxon>Lophotrochozoa</taxon>
        <taxon>Mollusca</taxon>
        <taxon>Bivalvia</taxon>
        <taxon>Autobranchia</taxon>
        <taxon>Pteriomorphia</taxon>
        <taxon>Pterioida</taxon>
        <taxon>Pterioidea</taxon>
        <taxon>Pteriidae</taxon>
        <taxon>Pinctada</taxon>
    </lineage>
</organism>
<protein>
    <recommendedName>
        <fullName evidence="6">Protein cramped-like</fullName>
    </recommendedName>
</protein>
<dbReference type="GO" id="GO:0005634">
    <property type="term" value="C:nucleus"/>
    <property type="evidence" value="ECO:0007669"/>
    <property type="project" value="TreeGrafter"/>
</dbReference>
<keyword evidence="5" id="KW-1185">Reference proteome</keyword>
<dbReference type="Proteomes" id="UP001186944">
    <property type="component" value="Unassembled WGS sequence"/>
</dbReference>
<evidence type="ECO:0000313" key="4">
    <source>
        <dbReference type="EMBL" id="KAK3099181.1"/>
    </source>
</evidence>
<dbReference type="EMBL" id="VSWD01000006">
    <property type="protein sequence ID" value="KAK3099181.1"/>
    <property type="molecule type" value="Genomic_DNA"/>
</dbReference>
<dbReference type="PANTHER" id="PTHR21677:SF1">
    <property type="entry name" value="PROTEIN CRAMPED-LIKE"/>
    <property type="match status" value="1"/>
</dbReference>
<accession>A0AA88YC10</accession>
<dbReference type="PANTHER" id="PTHR21677">
    <property type="entry name" value="CRAMPED PROTEIN"/>
    <property type="match status" value="1"/>
</dbReference>
<dbReference type="AlphaFoldDB" id="A0AA88YC10"/>
<sequence>MPVDRTDVVVNDKQTSKGASKGEENCCTPKSARSAKNESSLDQQAVPRSGAFTRSRVIKRPKRDLSPPESPVKKSAPKENKVNTPEPKTKRQWELWSTQDKDAFFEALFEHGKDFDAIQNWIASKSKRKRVAAELIKNKDQVRHLYYRTWHKISKYLDFTDDMKKETQELYGLINYGALRKKINKGILSEKDGTKLKELVYKGIKTPVCNALKKVNNVDQKPEPSVKVPTKIHIEMTPKSNEAWATVQETAHNPRIRMMLRSDRTLSSVLKYLHNKWKSHRLKVKENMVGTTDDMTKVLTVFPHRDLDITPVTLECIKEQKLNLALNNYKATVTESPPVKGKKSDVKACTCDTSEEAPPVIFDSPHSAKGGREGNSVKTEVFSNPPSVDVSAMLDGENAMFPDAPFSTSKEDEESAGGRTIEMFIDTNHRGNDRVKLMSSPSGSKNPPQNIEIEERHVSSERLSDSSQDMEVLETRRTIAILENGITEEKSDACNLTLAELYLMFGKDEKLRLEYDWVQDKTALLVTNLSNVLRRLCNLANIEFTDISTKGGSIAFSPCRACGSLKARGKGSSKGQRSGGRSPLLSKSGGSDRMVDAGTQTAKTESTSQERDPVFRVPVCSPAFLQTKTPHTMASRQIINHNNLFPTQSKGIRKIRNNMRKPLQRNILPKSVDPQMLTIMRPIPTHAPHMTTVPINLQNGPMPPPINLQPGIHTTGIPGGTLVQLNVQPGSPPSTSQTPLTPSRSTKSAALHVSQDTPSTSTVTQLLNPISVEVPQHGVENPLSIENYTPAPTPTSSTVSPPNISSILDISLSNLPLATGVIAESSDRLIDLALGSSNTFSALLNPKDETPGLGTDSLLNTPTAKPVTSDGHDTTHQWLNGEENPELSFMNLLSDSPVKHVTSTLMREIPATIPINTQQVTPLFSESSRDSIMGRLDVDYSIQSMMNESSIDYAAKFMDLAAHITGNSENSLSNNMKKTDSNG</sequence>
<keyword evidence="2" id="KW-0539">Nucleus</keyword>
<feature type="region of interest" description="Disordered" evidence="3">
    <location>
        <begin position="724"/>
        <end position="761"/>
    </location>
</feature>
<evidence type="ECO:0000256" key="3">
    <source>
        <dbReference type="SAM" id="MobiDB-lite"/>
    </source>
</evidence>
<name>A0AA88YC10_PINIB</name>
<dbReference type="GO" id="GO:0003677">
    <property type="term" value="F:DNA binding"/>
    <property type="evidence" value="ECO:0007669"/>
    <property type="project" value="UniProtKB-KW"/>
</dbReference>
<keyword evidence="1" id="KW-0238">DNA-binding</keyword>
<evidence type="ECO:0000256" key="1">
    <source>
        <dbReference type="ARBA" id="ARBA00023125"/>
    </source>
</evidence>
<dbReference type="InterPro" id="IPR055315">
    <property type="entry name" value="Cramped-like"/>
</dbReference>
<reference evidence="4" key="1">
    <citation type="submission" date="2019-08" db="EMBL/GenBank/DDBJ databases">
        <title>The improved chromosome-level genome for the pearl oyster Pinctada fucata martensii using PacBio sequencing and Hi-C.</title>
        <authorList>
            <person name="Zheng Z."/>
        </authorList>
    </citation>
    <scope>NUCLEOTIDE SEQUENCE</scope>
    <source>
        <strain evidence="4">ZZ-2019</strain>
        <tissue evidence="4">Adductor muscle</tissue>
    </source>
</reference>
<proteinExistence type="predicted"/>
<feature type="compositionally biased region" description="Polar residues" evidence="3">
    <location>
        <begin position="598"/>
        <end position="607"/>
    </location>
</feature>
<dbReference type="GO" id="GO:0003682">
    <property type="term" value="F:chromatin binding"/>
    <property type="evidence" value="ECO:0007669"/>
    <property type="project" value="InterPro"/>
</dbReference>
<feature type="compositionally biased region" description="Low complexity" evidence="3">
    <location>
        <begin position="573"/>
        <end position="582"/>
    </location>
</feature>
<feature type="compositionally biased region" description="Basic and acidic residues" evidence="3">
    <location>
        <begin position="76"/>
        <end position="91"/>
    </location>
</feature>
<evidence type="ECO:0000313" key="5">
    <source>
        <dbReference type="Proteomes" id="UP001186944"/>
    </source>
</evidence>
<feature type="region of interest" description="Disordered" evidence="3">
    <location>
        <begin position="567"/>
        <end position="612"/>
    </location>
</feature>
<evidence type="ECO:0008006" key="6">
    <source>
        <dbReference type="Google" id="ProtNLM"/>
    </source>
</evidence>
<feature type="compositionally biased region" description="Low complexity" evidence="3">
    <location>
        <begin position="733"/>
        <end position="746"/>
    </location>
</feature>
<evidence type="ECO:0000256" key="2">
    <source>
        <dbReference type="ARBA" id="ARBA00023242"/>
    </source>
</evidence>
<dbReference type="GO" id="GO:0007389">
    <property type="term" value="P:pattern specification process"/>
    <property type="evidence" value="ECO:0007669"/>
    <property type="project" value="TreeGrafter"/>
</dbReference>
<feature type="region of interest" description="Disordered" evidence="3">
    <location>
        <begin position="1"/>
        <end position="91"/>
    </location>
</feature>
<gene>
    <name evidence="4" type="ORF">FSP39_000618</name>
</gene>